<protein>
    <recommendedName>
        <fullName evidence="2">Uridine phosphorylase</fullName>
        <ecNumber evidence="1">2.4.2.3</ecNumber>
    </recommendedName>
</protein>
<proteinExistence type="predicted"/>
<gene>
    <name evidence="5" type="ORF">Tsumi_09250</name>
</gene>
<evidence type="ECO:0000259" key="4">
    <source>
        <dbReference type="Pfam" id="PF01048"/>
    </source>
</evidence>
<name>A0ABQ0E274_9PORP</name>
<dbReference type="InterPro" id="IPR035994">
    <property type="entry name" value="Nucleoside_phosphorylase_sf"/>
</dbReference>
<dbReference type="CDD" id="cd00436">
    <property type="entry name" value="UP_TbUP-like"/>
    <property type="match status" value="1"/>
</dbReference>
<accession>A0ABQ0E274</accession>
<keyword evidence="6" id="KW-1185">Reference proteome</keyword>
<reference evidence="5 6" key="1">
    <citation type="journal article" date="2025" name="Int. J. Syst. Evol. Microbiol.">
        <title>Desulfovibrio falkowii sp. nov., Porphyromonas miyakawae sp. nov., Mediterraneibacter flintii sp. nov. and Owariibacterium komagatae gen. nov., sp. nov., isolated from human faeces.</title>
        <authorList>
            <person name="Hamaguchi T."/>
            <person name="Ohara M."/>
            <person name="Hisatomi A."/>
            <person name="Sekiguchi K."/>
            <person name="Takeda J.I."/>
            <person name="Ueyama J."/>
            <person name="Ito M."/>
            <person name="Nishiwaki H."/>
            <person name="Ogi T."/>
            <person name="Hirayama M."/>
            <person name="Ohkuma M."/>
            <person name="Sakamoto M."/>
            <person name="Ohno K."/>
        </authorList>
    </citation>
    <scope>NUCLEOTIDE SEQUENCE [LARGE SCALE GENOMIC DNA]</scope>
    <source>
        <strain evidence="5 6">13CB11C</strain>
    </source>
</reference>
<dbReference type="Proteomes" id="UP001628220">
    <property type="component" value="Unassembled WGS sequence"/>
</dbReference>
<dbReference type="InterPro" id="IPR000845">
    <property type="entry name" value="Nucleoside_phosphorylase_d"/>
</dbReference>
<evidence type="ECO:0000256" key="3">
    <source>
        <dbReference type="ARBA" id="ARBA00048447"/>
    </source>
</evidence>
<evidence type="ECO:0000256" key="2">
    <source>
        <dbReference type="ARBA" id="ARBA00021980"/>
    </source>
</evidence>
<dbReference type="EMBL" id="BAAFSF010000002">
    <property type="protein sequence ID" value="GAB1251820.1"/>
    <property type="molecule type" value="Genomic_DNA"/>
</dbReference>
<dbReference type="SUPFAM" id="SSF53167">
    <property type="entry name" value="Purine and uridine phosphorylases"/>
    <property type="match status" value="1"/>
</dbReference>
<dbReference type="Gene3D" id="3.40.50.1580">
    <property type="entry name" value="Nucleoside phosphorylase domain"/>
    <property type="match status" value="1"/>
</dbReference>
<comment type="caution">
    <text evidence="5">The sequence shown here is derived from an EMBL/GenBank/DDBJ whole genome shotgun (WGS) entry which is preliminary data.</text>
</comment>
<sequence>MEKRTIPSSEMIVNGDGTIFHLHLKPEQIADDIIMCGDPSRVEMIAHYFDTKECDVSNREFRTITGTYKGKRITAISHGIGGDNIEIVVNELDMLANFDFERRCVKDTFRCLNLVRVGTSGGLQPETPIGTYVAAERSIGFDGVLYFYGETERVRDLDYEDALLKGLDWKIERLKPYVVRANDELLDRIVGTDGLIVKGSTIAANGFYAPQGRKLRLPLADEELNHKIEAFRYDRFKITNFEMESSALQGIAALLGHRALTVCCIIAGRQNLNMNTEYKGSIDHLIETVLERF</sequence>
<dbReference type="PANTHER" id="PTHR43691:SF11">
    <property type="entry name" value="FI09636P-RELATED"/>
    <property type="match status" value="1"/>
</dbReference>
<organism evidence="5 6">
    <name type="scientific">Porphyromonas miyakawae</name>
    <dbReference type="NCBI Taxonomy" id="3137470"/>
    <lineage>
        <taxon>Bacteria</taxon>
        <taxon>Pseudomonadati</taxon>
        <taxon>Bacteroidota</taxon>
        <taxon>Bacteroidia</taxon>
        <taxon>Bacteroidales</taxon>
        <taxon>Porphyromonadaceae</taxon>
        <taxon>Porphyromonas</taxon>
    </lineage>
</organism>
<comment type="catalytic activity">
    <reaction evidence="3">
        <text>uridine + phosphate = alpha-D-ribose 1-phosphate + uracil</text>
        <dbReference type="Rhea" id="RHEA:24388"/>
        <dbReference type="ChEBI" id="CHEBI:16704"/>
        <dbReference type="ChEBI" id="CHEBI:17568"/>
        <dbReference type="ChEBI" id="CHEBI:43474"/>
        <dbReference type="ChEBI" id="CHEBI:57720"/>
        <dbReference type="EC" id="2.4.2.3"/>
    </reaction>
</comment>
<dbReference type="EC" id="2.4.2.3" evidence="1"/>
<dbReference type="RefSeq" id="WP_411915637.1">
    <property type="nucleotide sequence ID" value="NZ_BAAFSF010000002.1"/>
</dbReference>
<feature type="domain" description="Nucleoside phosphorylase" evidence="4">
    <location>
        <begin position="33"/>
        <end position="267"/>
    </location>
</feature>
<evidence type="ECO:0000313" key="6">
    <source>
        <dbReference type="Proteomes" id="UP001628220"/>
    </source>
</evidence>
<dbReference type="PANTHER" id="PTHR43691">
    <property type="entry name" value="URIDINE PHOSPHORYLASE"/>
    <property type="match status" value="1"/>
</dbReference>
<dbReference type="Pfam" id="PF01048">
    <property type="entry name" value="PNP_UDP_1"/>
    <property type="match status" value="1"/>
</dbReference>
<evidence type="ECO:0000256" key="1">
    <source>
        <dbReference type="ARBA" id="ARBA00011888"/>
    </source>
</evidence>
<evidence type="ECO:0000313" key="5">
    <source>
        <dbReference type="EMBL" id="GAB1251820.1"/>
    </source>
</evidence>